<name>A0A1X7UVX8_AMPQE</name>
<dbReference type="InterPro" id="IPR043128">
    <property type="entry name" value="Rev_trsase/Diguanyl_cyclase"/>
</dbReference>
<accession>A0A1X7UVX8</accession>
<sequence length="125" mass="13850">MDTLLQGIPGVCVYLDDILISGQSEEEHLARLSEVLRRLAESGMRLKKEKCSFLLPSVKYLGQVISSKGLSTSDTKVATITNAPLPTNVSELRSFLRMVNYYGKFLPDLAMVLSPLYSLLQKNKG</sequence>
<protein>
    <recommendedName>
        <fullName evidence="1">Reverse transcriptase domain-containing protein</fullName>
    </recommendedName>
</protein>
<dbReference type="Pfam" id="PF00078">
    <property type="entry name" value="RVT_1"/>
    <property type="match status" value="1"/>
</dbReference>
<dbReference type="PROSITE" id="PS50878">
    <property type="entry name" value="RT_POL"/>
    <property type="match status" value="1"/>
</dbReference>
<dbReference type="InParanoid" id="A0A1X7UVX8"/>
<dbReference type="InterPro" id="IPR000477">
    <property type="entry name" value="RT_dom"/>
</dbReference>
<dbReference type="AlphaFoldDB" id="A0A1X7UVX8"/>
<dbReference type="EnsemblMetazoa" id="Aqu2.1.31532_001">
    <property type="protein sequence ID" value="Aqu2.1.31532_001"/>
    <property type="gene ID" value="Aqu2.1.31532"/>
</dbReference>
<evidence type="ECO:0000313" key="2">
    <source>
        <dbReference type="EnsemblMetazoa" id="Aqu2.1.31532_001"/>
    </source>
</evidence>
<proteinExistence type="predicted"/>
<dbReference type="FunFam" id="3.30.70.270:FF:000003">
    <property type="entry name" value="Transposon Ty3-G Gag-Pol polyprotein"/>
    <property type="match status" value="1"/>
</dbReference>
<feature type="domain" description="Reverse transcriptase" evidence="1">
    <location>
        <begin position="1"/>
        <end position="65"/>
    </location>
</feature>
<dbReference type="InterPro" id="IPR050951">
    <property type="entry name" value="Retrovirus_Pol_polyprotein"/>
</dbReference>
<evidence type="ECO:0000259" key="1">
    <source>
        <dbReference type="PROSITE" id="PS50878"/>
    </source>
</evidence>
<reference evidence="2" key="1">
    <citation type="submission" date="2017-05" db="UniProtKB">
        <authorList>
            <consortium name="EnsemblMetazoa"/>
        </authorList>
    </citation>
    <scope>IDENTIFICATION</scope>
</reference>
<dbReference type="PANTHER" id="PTHR37984">
    <property type="entry name" value="PROTEIN CBG26694"/>
    <property type="match status" value="1"/>
</dbReference>
<dbReference type="SUPFAM" id="SSF56672">
    <property type="entry name" value="DNA/RNA polymerases"/>
    <property type="match status" value="1"/>
</dbReference>
<dbReference type="InterPro" id="IPR043502">
    <property type="entry name" value="DNA/RNA_pol_sf"/>
</dbReference>
<organism evidence="2">
    <name type="scientific">Amphimedon queenslandica</name>
    <name type="common">Sponge</name>
    <dbReference type="NCBI Taxonomy" id="400682"/>
    <lineage>
        <taxon>Eukaryota</taxon>
        <taxon>Metazoa</taxon>
        <taxon>Porifera</taxon>
        <taxon>Demospongiae</taxon>
        <taxon>Heteroscleromorpha</taxon>
        <taxon>Haplosclerida</taxon>
        <taxon>Niphatidae</taxon>
        <taxon>Amphimedon</taxon>
    </lineage>
</organism>
<dbReference type="PANTHER" id="PTHR37984:SF5">
    <property type="entry name" value="PROTEIN NYNRIN-LIKE"/>
    <property type="match status" value="1"/>
</dbReference>
<dbReference type="Gene3D" id="3.30.70.270">
    <property type="match status" value="2"/>
</dbReference>